<dbReference type="WBParaSite" id="ECPE_0000318701-mRNA-1">
    <property type="protein sequence ID" value="ECPE_0000318701-mRNA-1"/>
    <property type="gene ID" value="ECPE_0000318701"/>
</dbReference>
<accession>A0A183A899</accession>
<dbReference type="GO" id="GO:0016485">
    <property type="term" value="P:protein processing"/>
    <property type="evidence" value="ECO:0007669"/>
    <property type="project" value="TreeGrafter"/>
</dbReference>
<dbReference type="Gene3D" id="1.10.1380.10">
    <property type="entry name" value="Neutral endopeptidase , domain2"/>
    <property type="match status" value="2"/>
</dbReference>
<keyword evidence="3" id="KW-1185">Reference proteome</keyword>
<evidence type="ECO:0000313" key="2">
    <source>
        <dbReference type="EMBL" id="VDP68652.1"/>
    </source>
</evidence>
<sequence length="349" mass="40515">MAREHFQFLHNTLCLEPSCIQAAAAILSNLDTSYSPCEEFYKYACNGWIRKNRIPTGQNTWSILRKLGKDGDYFTKDVLENTSKLDDPPTRAVQLARTYYNSCLDESTINSRGFTPLFNSLVELFGGWVLLPPESPAARKDQGVGLTVDKFSLTQLYLPSFRLYGASPLCRITVGNDQRNSTRYVIDPISAYRKFMKNYTRMLGVPESSLSAMDDVYQFEKEISMRTEERGDRDPERNYELIKLSELPNYCSVIDWKWLLNELFKPLNYPIADDQWVAINDREFFRARCKLYEEYLKNDTGIRTLHNSAVWYFLWRTVFRMPVSVNRALEEYKEVELGECVIDEVAKAS</sequence>
<dbReference type="InterPro" id="IPR000718">
    <property type="entry name" value="Peptidase_M13"/>
</dbReference>
<feature type="domain" description="Peptidase M13 N-terminal" evidence="1">
    <location>
        <begin position="36"/>
        <end position="325"/>
    </location>
</feature>
<dbReference type="AlphaFoldDB" id="A0A183A899"/>
<dbReference type="GO" id="GO:0004222">
    <property type="term" value="F:metalloendopeptidase activity"/>
    <property type="evidence" value="ECO:0007669"/>
    <property type="project" value="InterPro"/>
</dbReference>
<dbReference type="SUPFAM" id="SSF55486">
    <property type="entry name" value="Metalloproteases ('zincins'), catalytic domain"/>
    <property type="match status" value="1"/>
</dbReference>
<dbReference type="InterPro" id="IPR042089">
    <property type="entry name" value="Peptidase_M13_dom_2"/>
</dbReference>
<protein>
    <submittedName>
        <fullName evidence="4">Peptidase_M13_N domain-containing protein</fullName>
    </submittedName>
</protein>
<reference evidence="2 3" key="2">
    <citation type="submission" date="2018-11" db="EMBL/GenBank/DDBJ databases">
        <authorList>
            <consortium name="Pathogen Informatics"/>
        </authorList>
    </citation>
    <scope>NUCLEOTIDE SEQUENCE [LARGE SCALE GENOMIC DNA]</scope>
    <source>
        <strain evidence="2 3">Egypt</strain>
    </source>
</reference>
<dbReference type="Gene3D" id="3.40.390.10">
    <property type="entry name" value="Collagenase (Catalytic Domain)"/>
    <property type="match status" value="1"/>
</dbReference>
<dbReference type="InterPro" id="IPR024079">
    <property type="entry name" value="MetalloPept_cat_dom_sf"/>
</dbReference>
<evidence type="ECO:0000313" key="4">
    <source>
        <dbReference type="WBParaSite" id="ECPE_0000318701-mRNA-1"/>
    </source>
</evidence>
<dbReference type="EMBL" id="UZAN01040160">
    <property type="protein sequence ID" value="VDP68652.1"/>
    <property type="molecule type" value="Genomic_DNA"/>
</dbReference>
<evidence type="ECO:0000313" key="3">
    <source>
        <dbReference type="Proteomes" id="UP000272942"/>
    </source>
</evidence>
<evidence type="ECO:0000259" key="1">
    <source>
        <dbReference type="Pfam" id="PF05649"/>
    </source>
</evidence>
<dbReference type="GO" id="GO:0005886">
    <property type="term" value="C:plasma membrane"/>
    <property type="evidence" value="ECO:0007669"/>
    <property type="project" value="TreeGrafter"/>
</dbReference>
<dbReference type="Pfam" id="PF05649">
    <property type="entry name" value="Peptidase_M13_N"/>
    <property type="match status" value="1"/>
</dbReference>
<dbReference type="PANTHER" id="PTHR11733:SF167">
    <property type="entry name" value="FI17812P1-RELATED"/>
    <property type="match status" value="1"/>
</dbReference>
<dbReference type="InterPro" id="IPR008753">
    <property type="entry name" value="Peptidase_M13_N"/>
</dbReference>
<organism evidence="4">
    <name type="scientific">Echinostoma caproni</name>
    <dbReference type="NCBI Taxonomy" id="27848"/>
    <lineage>
        <taxon>Eukaryota</taxon>
        <taxon>Metazoa</taxon>
        <taxon>Spiralia</taxon>
        <taxon>Lophotrochozoa</taxon>
        <taxon>Platyhelminthes</taxon>
        <taxon>Trematoda</taxon>
        <taxon>Digenea</taxon>
        <taxon>Plagiorchiida</taxon>
        <taxon>Echinostomata</taxon>
        <taxon>Echinostomatoidea</taxon>
        <taxon>Echinostomatidae</taxon>
        <taxon>Echinostoma</taxon>
    </lineage>
</organism>
<proteinExistence type="predicted"/>
<reference evidence="4" key="1">
    <citation type="submission" date="2016-06" db="UniProtKB">
        <authorList>
            <consortium name="WormBaseParasite"/>
        </authorList>
    </citation>
    <scope>IDENTIFICATION</scope>
</reference>
<dbReference type="Proteomes" id="UP000272942">
    <property type="component" value="Unassembled WGS sequence"/>
</dbReference>
<dbReference type="PANTHER" id="PTHR11733">
    <property type="entry name" value="ZINC METALLOPROTEASE FAMILY M13 NEPRILYSIN-RELATED"/>
    <property type="match status" value="1"/>
</dbReference>
<dbReference type="PROSITE" id="PS51885">
    <property type="entry name" value="NEPRILYSIN"/>
    <property type="match status" value="1"/>
</dbReference>
<gene>
    <name evidence="2" type="ORF">ECPE_LOCUS3184</name>
</gene>
<dbReference type="OrthoDB" id="6475849at2759"/>
<name>A0A183A899_9TREM</name>